<dbReference type="Proteomes" id="UP001069047">
    <property type="component" value="Unassembled WGS sequence"/>
</dbReference>
<keyword evidence="1" id="KW-0805">Transcription regulation</keyword>
<dbReference type="RefSeq" id="WP_070559204.1">
    <property type="nucleotide sequence ID" value="NZ_CAJHLG010000004.1"/>
</dbReference>
<evidence type="ECO:0000313" key="8">
    <source>
        <dbReference type="Proteomes" id="UP001069047"/>
    </source>
</evidence>
<reference evidence="6" key="3">
    <citation type="submission" date="2024-02" db="EMBL/GenBank/DDBJ databases">
        <authorList>
            <person name="Choi B."/>
        </authorList>
    </citation>
    <scope>NUCLEOTIDE SEQUENCE</scope>
    <source>
        <strain evidence="6">UMB1016</strain>
    </source>
</reference>
<dbReference type="Pfam" id="PF01381">
    <property type="entry name" value="HTH_3"/>
    <property type="match status" value="1"/>
</dbReference>
<sequence>MRVTTGSRLKELMSERGLRQVDILNMSKPYQKELNISLNKSHLSQYVNDKSSPDQNKLYLLAKTLNVNEAWLMGFTNVPKERQKEKKIDEGNKKIIAIYDQLTPIQQQKVLHYAKQQLDEKNLITKEENETYTLRKRSSAAGSAIYVDDDEYNYEVVSNSVVPKGADELVEITGDSMKPLIQKGDEVYIRHQPTVENGEVAIVRIYDEGVTCKRVYYDNGRITLKSENPKFNDMHFNTNQVTILGKVIL</sequence>
<feature type="domain" description="HTH cro/C1-type" evidence="4">
    <location>
        <begin position="36"/>
        <end position="72"/>
    </location>
</feature>
<dbReference type="PANTHER" id="PTHR40661">
    <property type="match status" value="1"/>
</dbReference>
<dbReference type="EMBL" id="JAOTMY010000001">
    <property type="protein sequence ID" value="MCY3087132.1"/>
    <property type="molecule type" value="Genomic_DNA"/>
</dbReference>
<dbReference type="InterPro" id="IPR001387">
    <property type="entry name" value="Cro/C1-type_HTH"/>
</dbReference>
<dbReference type="Pfam" id="PF00717">
    <property type="entry name" value="Peptidase_S24"/>
    <property type="match status" value="1"/>
</dbReference>
<protein>
    <submittedName>
        <fullName evidence="5">Helix-turn-helix domain-containing protein</fullName>
    </submittedName>
    <submittedName>
        <fullName evidence="6">S24 family peptidase</fullName>
    </submittedName>
</protein>
<organism evidence="5 8">
    <name type="scientific">Aerococcus mictus</name>
    <dbReference type="NCBI Taxonomy" id="2976810"/>
    <lineage>
        <taxon>Bacteria</taxon>
        <taxon>Bacillati</taxon>
        <taxon>Bacillota</taxon>
        <taxon>Bacilli</taxon>
        <taxon>Lactobacillales</taxon>
        <taxon>Aerococcaceae</taxon>
        <taxon>Aerococcus</taxon>
    </lineage>
</organism>
<evidence type="ECO:0000256" key="2">
    <source>
        <dbReference type="ARBA" id="ARBA00023125"/>
    </source>
</evidence>
<dbReference type="Proteomes" id="UP000250354">
    <property type="component" value="Chromosome"/>
</dbReference>
<evidence type="ECO:0000256" key="3">
    <source>
        <dbReference type="ARBA" id="ARBA00023163"/>
    </source>
</evidence>
<evidence type="ECO:0000313" key="6">
    <source>
        <dbReference type="EMBL" id="WWC55380.1"/>
    </source>
</evidence>
<gene>
    <name evidence="6" type="ORF">DBT44_0003480</name>
    <name evidence="5" type="ORF">ODY61_03235</name>
</gene>
<accession>A0A9Q4H3Z5</accession>
<dbReference type="InterPro" id="IPR015927">
    <property type="entry name" value="Peptidase_S24_S26A/B/C"/>
</dbReference>
<dbReference type="SMART" id="SM00530">
    <property type="entry name" value="HTH_XRE"/>
    <property type="match status" value="1"/>
</dbReference>
<dbReference type="CDD" id="cd00093">
    <property type="entry name" value="HTH_XRE"/>
    <property type="match status" value="1"/>
</dbReference>
<dbReference type="AlphaFoldDB" id="A0A1E9PGV8"/>
<keyword evidence="3" id="KW-0804">Transcription</keyword>
<dbReference type="PROSITE" id="PS50943">
    <property type="entry name" value="HTH_CROC1"/>
    <property type="match status" value="1"/>
</dbReference>
<dbReference type="InterPro" id="IPR036286">
    <property type="entry name" value="LexA/Signal_pep-like_sf"/>
</dbReference>
<dbReference type="EMBL" id="CP145132">
    <property type="protein sequence ID" value="WWC55380.1"/>
    <property type="molecule type" value="Genomic_DNA"/>
</dbReference>
<evidence type="ECO:0000313" key="5">
    <source>
        <dbReference type="EMBL" id="MCY3087132.1"/>
    </source>
</evidence>
<evidence type="ECO:0000313" key="7">
    <source>
        <dbReference type="Proteomes" id="UP000250354"/>
    </source>
</evidence>
<evidence type="ECO:0000256" key="1">
    <source>
        <dbReference type="ARBA" id="ARBA00023015"/>
    </source>
</evidence>
<dbReference type="GO" id="GO:0003677">
    <property type="term" value="F:DNA binding"/>
    <property type="evidence" value="ECO:0007669"/>
    <property type="project" value="UniProtKB-KW"/>
</dbReference>
<keyword evidence="7" id="KW-1185">Reference proteome</keyword>
<dbReference type="Gene3D" id="1.10.260.40">
    <property type="entry name" value="lambda repressor-like DNA-binding domains"/>
    <property type="match status" value="1"/>
</dbReference>
<accession>A0A1E9PGV8</accession>
<dbReference type="PANTHER" id="PTHR40661:SF1">
    <property type="entry name" value="HTH CRO_C1-TYPE DOMAIN-CONTAINING PROTEIN"/>
    <property type="match status" value="1"/>
</dbReference>
<dbReference type="Gene3D" id="2.10.109.10">
    <property type="entry name" value="Umud Fragment, subunit A"/>
    <property type="match status" value="1"/>
</dbReference>
<dbReference type="CDD" id="cd06529">
    <property type="entry name" value="S24_LexA-like"/>
    <property type="match status" value="1"/>
</dbReference>
<proteinExistence type="predicted"/>
<dbReference type="InterPro" id="IPR039418">
    <property type="entry name" value="LexA-like"/>
</dbReference>
<dbReference type="SUPFAM" id="SSF47413">
    <property type="entry name" value="lambda repressor-like DNA-binding domains"/>
    <property type="match status" value="1"/>
</dbReference>
<evidence type="ECO:0000259" key="4">
    <source>
        <dbReference type="PROSITE" id="PS50943"/>
    </source>
</evidence>
<name>A0A1E9PGV8_9LACT</name>
<keyword evidence="2" id="KW-0238">DNA-binding</keyword>
<dbReference type="InterPro" id="IPR010982">
    <property type="entry name" value="Lambda_DNA-bd_dom_sf"/>
</dbReference>
<reference evidence="6 7" key="1">
    <citation type="journal article" date="2020" name="J. Bacteriol.">
        <title>Aerococcus urinae Isolated from Women with Lower Urinary Tract Symptoms: In Vitro Aggregation and Genome Analysis.</title>
        <authorList>
            <person name="Hilt E.E."/>
            <person name="Putonti C."/>
            <person name="Thomas-White K."/>
            <person name="Lewis A.L."/>
            <person name="Visick K.L."/>
            <person name="Gilbert N.M."/>
            <person name="Wolfe A.J."/>
        </authorList>
    </citation>
    <scope>NUCLEOTIDE SEQUENCE [LARGE SCALE GENOMIC DNA]</scope>
    <source>
        <strain evidence="6 7">UMB1016</strain>
    </source>
</reference>
<reference evidence="5" key="2">
    <citation type="submission" date="2022-09" db="EMBL/GenBank/DDBJ databases">
        <title>Aerococcus urinae taxonomy study.</title>
        <authorList>
            <person name="Christensen J."/>
            <person name="Senneby E."/>
        </authorList>
    </citation>
    <scope>NUCLEOTIDE SEQUENCE</scope>
    <source>
        <strain evidence="5">LUND-41-B12</strain>
    </source>
</reference>
<dbReference type="SUPFAM" id="SSF51306">
    <property type="entry name" value="LexA/Signal peptidase"/>
    <property type="match status" value="1"/>
</dbReference>